<sequence length="413" mass="48083">MNTNSKRIAITGPFADVNFGDYAMLINNIYDLDIKDITLFSYDNDFLRTIREDYLNDYNVNIVEVKLKNENSNCIKDEYTLMPIEILSMISNYDELREKIEDIDVLIVNGGGYFNGLWSMPHRIVRLIKIISPILVANQLNKKIMFTGNSYGPFAKDSEFFATLFNALSNVTFGCRDNLYSPMWARQVGVKDIGIKNIPDDLFLINDRILAQQITTSVKSKDYIVMETYLPLDFIKENINYFKDFSNKIFERYGLEIVFLPLNLEHGGMQQGVYLNEVLDNYEYVDITKKGYLPIQDAVEIIRNAKLVVSSRYHALVVALGTETPTISVLKDVMGDKRYYYNKNCGMLRHALNGTDFDERFYLRLDYLETLDFITENFNEIVEEQKKNYNSRYISNIEFLKAVRKEYLNEIIN</sequence>
<accession>A0A1I2BH09</accession>
<dbReference type="OrthoDB" id="3199616at2"/>
<evidence type="ECO:0000313" key="3">
    <source>
        <dbReference type="Proteomes" id="UP000199516"/>
    </source>
</evidence>
<dbReference type="Proteomes" id="UP000199516">
    <property type="component" value="Unassembled WGS sequence"/>
</dbReference>
<dbReference type="AlphaFoldDB" id="A0A1I2BH09"/>
<gene>
    <name evidence="2" type="ORF">SAMN05192532_102298</name>
</gene>
<protein>
    <submittedName>
        <fullName evidence="2">Polysaccharide pyruvyl transferase</fullName>
    </submittedName>
</protein>
<reference evidence="2 3" key="1">
    <citation type="submission" date="2016-10" db="EMBL/GenBank/DDBJ databases">
        <authorList>
            <person name="de Groot N.N."/>
        </authorList>
    </citation>
    <scope>NUCLEOTIDE SEQUENCE [LARGE SCALE GENOMIC DNA]</scope>
    <source>
        <strain evidence="2 3">DSM 23995</strain>
    </source>
</reference>
<dbReference type="Pfam" id="PF04230">
    <property type="entry name" value="PS_pyruv_trans"/>
    <property type="match status" value="1"/>
</dbReference>
<dbReference type="STRING" id="930128.SAMN05192532_102298"/>
<organism evidence="2 3">
    <name type="scientific">Alteribacillus iranensis</name>
    <dbReference type="NCBI Taxonomy" id="930128"/>
    <lineage>
        <taxon>Bacteria</taxon>
        <taxon>Bacillati</taxon>
        <taxon>Bacillota</taxon>
        <taxon>Bacilli</taxon>
        <taxon>Bacillales</taxon>
        <taxon>Bacillaceae</taxon>
        <taxon>Alteribacillus</taxon>
    </lineage>
</organism>
<evidence type="ECO:0000259" key="1">
    <source>
        <dbReference type="Pfam" id="PF04230"/>
    </source>
</evidence>
<evidence type="ECO:0000313" key="2">
    <source>
        <dbReference type="EMBL" id="SFE55461.1"/>
    </source>
</evidence>
<dbReference type="PANTHER" id="PTHR36836:SF1">
    <property type="entry name" value="COLANIC ACID BIOSYNTHESIS PROTEIN WCAK"/>
    <property type="match status" value="1"/>
</dbReference>
<dbReference type="RefSeq" id="WP_091658666.1">
    <property type="nucleotide sequence ID" value="NZ_FONT01000002.1"/>
</dbReference>
<proteinExistence type="predicted"/>
<dbReference type="GO" id="GO:0016740">
    <property type="term" value="F:transferase activity"/>
    <property type="evidence" value="ECO:0007669"/>
    <property type="project" value="UniProtKB-KW"/>
</dbReference>
<dbReference type="EMBL" id="FONT01000002">
    <property type="protein sequence ID" value="SFE55461.1"/>
    <property type="molecule type" value="Genomic_DNA"/>
</dbReference>
<dbReference type="PANTHER" id="PTHR36836">
    <property type="entry name" value="COLANIC ACID BIOSYNTHESIS PROTEIN WCAK"/>
    <property type="match status" value="1"/>
</dbReference>
<keyword evidence="3" id="KW-1185">Reference proteome</keyword>
<name>A0A1I2BH09_9BACI</name>
<dbReference type="InterPro" id="IPR007345">
    <property type="entry name" value="Polysacch_pyruvyl_Trfase"/>
</dbReference>
<keyword evidence="2" id="KW-0808">Transferase</keyword>
<feature type="domain" description="Polysaccharide pyruvyl transferase" evidence="1">
    <location>
        <begin position="18"/>
        <end position="329"/>
    </location>
</feature>